<evidence type="ECO:0000256" key="3">
    <source>
        <dbReference type="ARBA" id="ARBA00022538"/>
    </source>
</evidence>
<feature type="transmembrane region" description="Helical" evidence="10">
    <location>
        <begin position="293"/>
        <end position="312"/>
    </location>
</feature>
<evidence type="ECO:0000313" key="14">
    <source>
        <dbReference type="EMBL" id="KAK9285286.1"/>
    </source>
</evidence>
<name>A0AAP0S0P5_LIQFO</name>
<dbReference type="GO" id="GO:0012505">
    <property type="term" value="C:endomembrane system"/>
    <property type="evidence" value="ECO:0007669"/>
    <property type="project" value="TreeGrafter"/>
</dbReference>
<evidence type="ECO:0000259" key="13">
    <source>
        <dbReference type="Pfam" id="PF23259"/>
    </source>
</evidence>
<dbReference type="PANTHER" id="PTHR32468:SF18">
    <property type="entry name" value="CATION_H(+) ANTIPORTER 1"/>
    <property type="match status" value="1"/>
</dbReference>
<evidence type="ECO:0000256" key="1">
    <source>
        <dbReference type="ARBA" id="ARBA00004141"/>
    </source>
</evidence>
<feature type="transmembrane region" description="Helical" evidence="10">
    <location>
        <begin position="179"/>
        <end position="201"/>
    </location>
</feature>
<dbReference type="GO" id="GO:0016020">
    <property type="term" value="C:membrane"/>
    <property type="evidence" value="ECO:0007669"/>
    <property type="project" value="UniProtKB-SubCell"/>
</dbReference>
<accession>A0AAP0S0P5</accession>
<dbReference type="Pfam" id="PF23259">
    <property type="entry name" value="CHX17_C"/>
    <property type="match status" value="1"/>
</dbReference>
<keyword evidence="7" id="KW-0406">Ion transport</keyword>
<dbReference type="GO" id="GO:0006885">
    <property type="term" value="P:regulation of pH"/>
    <property type="evidence" value="ECO:0007669"/>
    <property type="project" value="TreeGrafter"/>
</dbReference>
<gene>
    <name evidence="14" type="ORF">L1049_024476</name>
</gene>
<dbReference type="InterPro" id="IPR038770">
    <property type="entry name" value="Na+/solute_symporter_sf"/>
</dbReference>
<evidence type="ECO:0000259" key="12">
    <source>
        <dbReference type="Pfam" id="PF23256"/>
    </source>
</evidence>
<evidence type="ECO:0000256" key="7">
    <source>
        <dbReference type="ARBA" id="ARBA00023065"/>
    </source>
</evidence>
<evidence type="ECO:0000256" key="4">
    <source>
        <dbReference type="ARBA" id="ARBA00022692"/>
    </source>
</evidence>
<evidence type="ECO:0000256" key="8">
    <source>
        <dbReference type="ARBA" id="ARBA00023136"/>
    </source>
</evidence>
<feature type="transmembrane region" description="Helical" evidence="10">
    <location>
        <begin position="78"/>
        <end position="97"/>
    </location>
</feature>
<feature type="transmembrane region" description="Helical" evidence="10">
    <location>
        <begin position="394"/>
        <end position="414"/>
    </location>
</feature>
<evidence type="ECO:0000256" key="6">
    <source>
        <dbReference type="ARBA" id="ARBA00022989"/>
    </source>
</evidence>
<dbReference type="Gene3D" id="1.20.1530.20">
    <property type="match status" value="1"/>
</dbReference>
<evidence type="ECO:0000256" key="10">
    <source>
        <dbReference type="SAM" id="Phobius"/>
    </source>
</evidence>
<sequence>MADMWESCQKSLIFNPVVTMGTQISCILVMSQFFYLALKPLGQPGPIAQILAGVVLGPSGLSRIGVLKDFFFQNSATNYYQTMAVMARVVFMFLIGLELDIPYIMRHLRLAGTIACGGGVMCSIFAAAISPFIYRQFDSQGSMFSFVLVLMMMIANTASPVVVRIITDLKLATSNVGRLAISSALVNDMACLLLLSILRFFQPGNETLWRKLLEVIGVIIFVVVIVIVNNRLAFWLNRRNRNRKYLKNAEVYCILALLFGTSMAIEAYGQNSMIPCFVLGVMLPREGKTIRTLLHKLGFFVHNFVLPIYFGYTGFQMDLTQLGSIRSISVVVVMVVLSIGGKISGTLAACHYLKLPLSEGVVLAFLLNLKGFVDLLVISIASETHKWGPEVYTVLLTTIVINTLIVGPIAAFIVNKERKSFGYRHMALESQDPESELRMLACVHGVRNLSIMVELIGALSGSRDAPIVPYLMHLVEFPDKPRTDLTYHQQENANEDFSDAEEYGVNDEVEINDAVDAFSSETGILIRQMKAVAAFETMFEDVCNTAEEIRASIILIPFHKHQRIDGKMENGKEGIRTTNHRVLRHAPCSVALLVDRGLGGTPQASSLDSSLDTDQHVATLFFGGPDDREALAFGRRIGVHSRINLTVIRFLHESSRDAGIDVASHQDDHVLMRFSSHGTENEVDNAFLSDFYSRYVTTGQVGYVEKLVNDGAETATALREMGDMYSLFIVGKGGRGHSPVTTGMSDWEECPELGTVGDLLASPEFDIRGSVLVIQRHRHSKNDLMDEE</sequence>
<reference evidence="14 15" key="1">
    <citation type="journal article" date="2024" name="Plant J.">
        <title>Genome sequences and population genomics reveal climatic adaptation and genomic divergence between two closely related sweetgum species.</title>
        <authorList>
            <person name="Xu W.Q."/>
            <person name="Ren C.Q."/>
            <person name="Zhang X.Y."/>
            <person name="Comes H.P."/>
            <person name="Liu X.H."/>
            <person name="Li Y.G."/>
            <person name="Kettle C.J."/>
            <person name="Jalonen R."/>
            <person name="Gaisberger H."/>
            <person name="Ma Y.Z."/>
            <person name="Qiu Y.X."/>
        </authorList>
    </citation>
    <scope>NUCLEOTIDE SEQUENCE [LARGE SCALE GENOMIC DNA]</scope>
    <source>
        <strain evidence="14">Hangzhou</strain>
    </source>
</reference>
<protein>
    <recommendedName>
        <fullName evidence="16">Cation/H+ exchanger domain-containing protein</fullName>
    </recommendedName>
</protein>
<feature type="transmembrane region" description="Helical" evidence="10">
    <location>
        <begin position="254"/>
        <end position="281"/>
    </location>
</feature>
<dbReference type="Pfam" id="PF23256">
    <property type="entry name" value="CHX17_2nd"/>
    <property type="match status" value="1"/>
</dbReference>
<dbReference type="EMBL" id="JBBPBK010000005">
    <property type="protein sequence ID" value="KAK9285286.1"/>
    <property type="molecule type" value="Genomic_DNA"/>
</dbReference>
<dbReference type="InterPro" id="IPR050794">
    <property type="entry name" value="CPA2_transporter"/>
</dbReference>
<dbReference type="PANTHER" id="PTHR32468">
    <property type="entry name" value="CATION/H + ANTIPORTER"/>
    <property type="match status" value="1"/>
</dbReference>
<dbReference type="Pfam" id="PF00999">
    <property type="entry name" value="Na_H_Exchanger"/>
    <property type="match status" value="1"/>
</dbReference>
<feature type="domain" description="Cation/H(+) antiporter C-terminal" evidence="13">
    <location>
        <begin position="617"/>
        <end position="777"/>
    </location>
</feature>
<keyword evidence="5" id="KW-0630">Potassium</keyword>
<evidence type="ECO:0000256" key="5">
    <source>
        <dbReference type="ARBA" id="ARBA00022958"/>
    </source>
</evidence>
<keyword evidence="8 10" id="KW-0472">Membrane</keyword>
<comment type="subcellular location">
    <subcellularLocation>
        <location evidence="1">Membrane</location>
        <topology evidence="1">Multi-pass membrane protein</topology>
    </subcellularLocation>
</comment>
<evidence type="ECO:0000259" key="11">
    <source>
        <dbReference type="Pfam" id="PF00999"/>
    </source>
</evidence>
<evidence type="ECO:0000256" key="2">
    <source>
        <dbReference type="ARBA" id="ARBA00022448"/>
    </source>
</evidence>
<keyword evidence="6 10" id="KW-1133">Transmembrane helix</keyword>
<feature type="domain" description="Cation/H(+) antiporter central" evidence="12">
    <location>
        <begin position="467"/>
        <end position="606"/>
    </location>
</feature>
<feature type="transmembrane region" description="Helical" evidence="10">
    <location>
        <begin position="213"/>
        <end position="234"/>
    </location>
</feature>
<feature type="transmembrane region" description="Helical" evidence="10">
    <location>
        <begin position="12"/>
        <end position="35"/>
    </location>
</feature>
<keyword evidence="3" id="KW-0633">Potassium transport</keyword>
<proteinExistence type="inferred from homology"/>
<dbReference type="InterPro" id="IPR057291">
    <property type="entry name" value="CHX17_2nd"/>
</dbReference>
<feature type="transmembrane region" description="Helical" evidence="10">
    <location>
        <begin position="109"/>
        <end position="134"/>
    </location>
</feature>
<dbReference type="GO" id="GO:1902600">
    <property type="term" value="P:proton transmembrane transport"/>
    <property type="evidence" value="ECO:0007669"/>
    <property type="project" value="InterPro"/>
</dbReference>
<organism evidence="14 15">
    <name type="scientific">Liquidambar formosana</name>
    <name type="common">Formosan gum</name>
    <dbReference type="NCBI Taxonomy" id="63359"/>
    <lineage>
        <taxon>Eukaryota</taxon>
        <taxon>Viridiplantae</taxon>
        <taxon>Streptophyta</taxon>
        <taxon>Embryophyta</taxon>
        <taxon>Tracheophyta</taxon>
        <taxon>Spermatophyta</taxon>
        <taxon>Magnoliopsida</taxon>
        <taxon>eudicotyledons</taxon>
        <taxon>Gunneridae</taxon>
        <taxon>Pentapetalae</taxon>
        <taxon>Saxifragales</taxon>
        <taxon>Altingiaceae</taxon>
        <taxon>Liquidambar</taxon>
    </lineage>
</organism>
<comment type="caution">
    <text evidence="14">The sequence shown here is derived from an EMBL/GenBank/DDBJ whole genome shotgun (WGS) entry which is preliminary data.</text>
</comment>
<keyword evidence="4 10" id="KW-0812">Transmembrane</keyword>
<dbReference type="AlphaFoldDB" id="A0AAP0S0P5"/>
<dbReference type="GO" id="GO:0006813">
    <property type="term" value="P:potassium ion transport"/>
    <property type="evidence" value="ECO:0007669"/>
    <property type="project" value="UniProtKB-KW"/>
</dbReference>
<dbReference type="GO" id="GO:0015297">
    <property type="term" value="F:antiporter activity"/>
    <property type="evidence" value="ECO:0007669"/>
    <property type="project" value="InterPro"/>
</dbReference>
<keyword evidence="15" id="KW-1185">Reference proteome</keyword>
<dbReference type="InterPro" id="IPR006153">
    <property type="entry name" value="Cation/H_exchanger_TM"/>
</dbReference>
<feature type="domain" description="Cation/H+ exchanger transmembrane" evidence="11">
    <location>
        <begin position="34"/>
        <end position="415"/>
    </location>
</feature>
<evidence type="ECO:0000256" key="9">
    <source>
        <dbReference type="ARBA" id="ARBA00038341"/>
    </source>
</evidence>
<comment type="similarity">
    <text evidence="9">Belongs to the monovalent cation:proton antiporter 2 (CPA2) transporter (TC 2.A.37) family. CHX (TC 2.A.37.4) subfamily.</text>
</comment>
<feature type="transmembrane region" description="Helical" evidence="10">
    <location>
        <begin position="361"/>
        <end position="382"/>
    </location>
</feature>
<evidence type="ECO:0000313" key="15">
    <source>
        <dbReference type="Proteomes" id="UP001415857"/>
    </source>
</evidence>
<evidence type="ECO:0008006" key="16">
    <source>
        <dbReference type="Google" id="ProtNLM"/>
    </source>
</evidence>
<feature type="transmembrane region" description="Helical" evidence="10">
    <location>
        <begin position="324"/>
        <end position="349"/>
    </location>
</feature>
<dbReference type="InterPro" id="IPR057290">
    <property type="entry name" value="CHX17_C"/>
</dbReference>
<keyword evidence="2" id="KW-0813">Transport</keyword>
<feature type="transmembrane region" description="Helical" evidence="10">
    <location>
        <begin position="146"/>
        <end position="167"/>
    </location>
</feature>
<dbReference type="Proteomes" id="UP001415857">
    <property type="component" value="Unassembled WGS sequence"/>
</dbReference>